<dbReference type="STRING" id="158898.SAMN04488548_1341648"/>
<reference evidence="2 3" key="1">
    <citation type="submission" date="2016-10" db="EMBL/GenBank/DDBJ databases">
        <authorList>
            <person name="de Groot N.N."/>
        </authorList>
    </citation>
    <scope>NUCLEOTIDE SEQUENCE [LARGE SCALE GENOMIC DNA]</scope>
    <source>
        <strain evidence="2 3">DSM 44215</strain>
    </source>
</reference>
<evidence type="ECO:0000313" key="3">
    <source>
        <dbReference type="Proteomes" id="UP000183180"/>
    </source>
</evidence>
<evidence type="ECO:0000313" key="2">
    <source>
        <dbReference type="EMBL" id="SDU50383.1"/>
    </source>
</evidence>
<gene>
    <name evidence="2" type="ORF">SAMN04488548_1341648</name>
</gene>
<evidence type="ECO:0000256" key="1">
    <source>
        <dbReference type="SAM" id="MobiDB-lite"/>
    </source>
</evidence>
<dbReference type="Proteomes" id="UP000183180">
    <property type="component" value="Unassembled WGS sequence"/>
</dbReference>
<proteinExistence type="predicted"/>
<protein>
    <submittedName>
        <fullName evidence="2">Uncharacterized protein</fullName>
    </submittedName>
</protein>
<feature type="region of interest" description="Disordered" evidence="1">
    <location>
        <begin position="75"/>
        <end position="96"/>
    </location>
</feature>
<dbReference type="EMBL" id="FNLM01000034">
    <property type="protein sequence ID" value="SDU50383.1"/>
    <property type="molecule type" value="Genomic_DNA"/>
</dbReference>
<feature type="compositionally biased region" description="Acidic residues" evidence="1">
    <location>
        <begin position="75"/>
        <end position="86"/>
    </location>
</feature>
<accession>A0A1H2J1S5</accession>
<name>A0A1H2J1S5_9ACTN</name>
<sequence length="96" mass="10787">MKITVTLSNSEPIEVETTNPDRVRWDMTAAKHNWPKFTDAPFLGLTFLAWAALRRTGGYDGTWEQFSETDCLDIEADDPEAGEVEPDPTQSGLRLD</sequence>
<dbReference type="RefSeq" id="WP_074850010.1">
    <property type="nucleotide sequence ID" value="NZ_FNLM01000034.1"/>
</dbReference>
<organism evidence="2 3">
    <name type="scientific">Gordonia westfalica</name>
    <dbReference type="NCBI Taxonomy" id="158898"/>
    <lineage>
        <taxon>Bacteria</taxon>
        <taxon>Bacillati</taxon>
        <taxon>Actinomycetota</taxon>
        <taxon>Actinomycetes</taxon>
        <taxon>Mycobacteriales</taxon>
        <taxon>Gordoniaceae</taxon>
        <taxon>Gordonia</taxon>
    </lineage>
</organism>
<dbReference type="AlphaFoldDB" id="A0A1H2J1S5"/>